<dbReference type="PANTHER" id="PTHR43133:SF46">
    <property type="entry name" value="RNA POLYMERASE SIGMA-70 FACTOR ECF SUBFAMILY"/>
    <property type="match status" value="1"/>
</dbReference>
<dbReference type="GO" id="GO:0003677">
    <property type="term" value="F:DNA binding"/>
    <property type="evidence" value="ECO:0007669"/>
    <property type="project" value="UniProtKB-KW"/>
</dbReference>
<dbReference type="NCBIfam" id="TIGR02937">
    <property type="entry name" value="sigma70-ECF"/>
    <property type="match status" value="1"/>
</dbReference>
<dbReference type="InterPro" id="IPR014284">
    <property type="entry name" value="RNA_pol_sigma-70_dom"/>
</dbReference>
<dbReference type="InterPro" id="IPR013325">
    <property type="entry name" value="RNA_pol_sigma_r2"/>
</dbReference>
<dbReference type="InterPro" id="IPR007627">
    <property type="entry name" value="RNA_pol_sigma70_r2"/>
</dbReference>
<dbReference type="InterPro" id="IPR000838">
    <property type="entry name" value="RNA_pol_sigma70_ECF_CS"/>
</dbReference>
<evidence type="ECO:0000313" key="9">
    <source>
        <dbReference type="EMBL" id="NOU94939.1"/>
    </source>
</evidence>
<evidence type="ECO:0000259" key="7">
    <source>
        <dbReference type="Pfam" id="PF04542"/>
    </source>
</evidence>
<accession>A0A972GQF2</accession>
<dbReference type="Proteomes" id="UP000641588">
    <property type="component" value="Unassembled WGS sequence"/>
</dbReference>
<evidence type="ECO:0000256" key="6">
    <source>
        <dbReference type="RuleBase" id="RU000716"/>
    </source>
</evidence>
<dbReference type="Pfam" id="PF04542">
    <property type="entry name" value="Sigma70_r2"/>
    <property type="match status" value="1"/>
</dbReference>
<organism evidence="9 10">
    <name type="scientific">Paenibacillus foliorum</name>
    <dbReference type="NCBI Taxonomy" id="2654974"/>
    <lineage>
        <taxon>Bacteria</taxon>
        <taxon>Bacillati</taxon>
        <taxon>Bacillota</taxon>
        <taxon>Bacilli</taxon>
        <taxon>Bacillales</taxon>
        <taxon>Paenibacillaceae</taxon>
        <taxon>Paenibacillus</taxon>
    </lineage>
</organism>
<keyword evidence="3 6" id="KW-0731">Sigma factor</keyword>
<comment type="caution">
    <text evidence="9">The sequence shown here is derived from an EMBL/GenBank/DDBJ whole genome shotgun (WGS) entry which is preliminary data.</text>
</comment>
<evidence type="ECO:0000256" key="3">
    <source>
        <dbReference type="ARBA" id="ARBA00023082"/>
    </source>
</evidence>
<keyword evidence="5 6" id="KW-0804">Transcription</keyword>
<feature type="domain" description="RNA polymerase sigma-70 region 2" evidence="7">
    <location>
        <begin position="23"/>
        <end position="88"/>
    </location>
</feature>
<evidence type="ECO:0000256" key="5">
    <source>
        <dbReference type="ARBA" id="ARBA00023163"/>
    </source>
</evidence>
<dbReference type="Gene3D" id="1.10.10.10">
    <property type="entry name" value="Winged helix-like DNA-binding domain superfamily/Winged helix DNA-binding domain"/>
    <property type="match status" value="1"/>
</dbReference>
<dbReference type="PROSITE" id="PS01063">
    <property type="entry name" value="SIGMA70_ECF"/>
    <property type="match status" value="1"/>
</dbReference>
<dbReference type="Gene3D" id="1.10.1740.10">
    <property type="match status" value="1"/>
</dbReference>
<name>A0A972GQF2_9BACL</name>
<keyword evidence="4 6" id="KW-0238">DNA-binding</keyword>
<dbReference type="InterPro" id="IPR039425">
    <property type="entry name" value="RNA_pol_sigma-70-like"/>
</dbReference>
<dbReference type="SUPFAM" id="SSF88659">
    <property type="entry name" value="Sigma3 and sigma4 domains of RNA polymerase sigma factors"/>
    <property type="match status" value="1"/>
</dbReference>
<dbReference type="EMBL" id="WHOD01000066">
    <property type="protein sequence ID" value="NOU94939.1"/>
    <property type="molecule type" value="Genomic_DNA"/>
</dbReference>
<evidence type="ECO:0000256" key="1">
    <source>
        <dbReference type="ARBA" id="ARBA00010641"/>
    </source>
</evidence>
<comment type="similarity">
    <text evidence="1 6">Belongs to the sigma-70 factor family. ECF subfamily.</text>
</comment>
<dbReference type="GO" id="GO:0006352">
    <property type="term" value="P:DNA-templated transcription initiation"/>
    <property type="evidence" value="ECO:0007669"/>
    <property type="project" value="InterPro"/>
</dbReference>
<dbReference type="GO" id="GO:0016987">
    <property type="term" value="F:sigma factor activity"/>
    <property type="evidence" value="ECO:0007669"/>
    <property type="project" value="UniProtKB-KW"/>
</dbReference>
<dbReference type="AlphaFoldDB" id="A0A972GQF2"/>
<dbReference type="InterPro" id="IPR036388">
    <property type="entry name" value="WH-like_DNA-bd_sf"/>
</dbReference>
<dbReference type="GO" id="GO:0006950">
    <property type="term" value="P:response to stress"/>
    <property type="evidence" value="ECO:0007669"/>
    <property type="project" value="UniProtKB-ARBA"/>
</dbReference>
<evidence type="ECO:0000313" key="10">
    <source>
        <dbReference type="Proteomes" id="UP000641588"/>
    </source>
</evidence>
<dbReference type="RefSeq" id="WP_171653157.1">
    <property type="nucleotide sequence ID" value="NZ_WHOD01000066.1"/>
</dbReference>
<evidence type="ECO:0000256" key="4">
    <source>
        <dbReference type="ARBA" id="ARBA00023125"/>
    </source>
</evidence>
<keyword evidence="10" id="KW-1185">Reference proteome</keyword>
<evidence type="ECO:0000259" key="8">
    <source>
        <dbReference type="Pfam" id="PF08281"/>
    </source>
</evidence>
<keyword evidence="2 6" id="KW-0805">Transcription regulation</keyword>
<feature type="domain" description="RNA polymerase sigma factor 70 region 4 type 2" evidence="8">
    <location>
        <begin position="121"/>
        <end position="171"/>
    </location>
</feature>
<dbReference type="Pfam" id="PF08281">
    <property type="entry name" value="Sigma70_r4_2"/>
    <property type="match status" value="1"/>
</dbReference>
<dbReference type="PANTHER" id="PTHR43133">
    <property type="entry name" value="RNA POLYMERASE ECF-TYPE SIGMA FACTO"/>
    <property type="match status" value="1"/>
</dbReference>
<evidence type="ECO:0000256" key="2">
    <source>
        <dbReference type="ARBA" id="ARBA00023015"/>
    </source>
</evidence>
<dbReference type="InterPro" id="IPR013249">
    <property type="entry name" value="RNA_pol_sigma70_r4_t2"/>
</dbReference>
<sequence length="183" mass="21405">MAFEYLKSISEGMDKNVVLEELMLAYGEDVWNYAFFLTRRSELADDITQDVFVKVYERLYSFRGEASVKTWLLTITRNLVRDHWRSAWFRRVIPFGQPVRAESTPTPSAETEVMNQLVTDEVWRVVLALPNKLREVLLLHAHHQLSYIEIARLLSLSEGTIKSRLHRARVKVSKLLDKEGRKL</sequence>
<dbReference type="SUPFAM" id="SSF88946">
    <property type="entry name" value="Sigma2 domain of RNA polymerase sigma factors"/>
    <property type="match status" value="1"/>
</dbReference>
<dbReference type="CDD" id="cd06171">
    <property type="entry name" value="Sigma70_r4"/>
    <property type="match status" value="1"/>
</dbReference>
<protein>
    <recommendedName>
        <fullName evidence="6">RNA polymerase sigma factor</fullName>
    </recommendedName>
</protein>
<dbReference type="InterPro" id="IPR013324">
    <property type="entry name" value="RNA_pol_sigma_r3/r4-like"/>
</dbReference>
<proteinExistence type="inferred from homology"/>
<gene>
    <name evidence="9" type="ORF">GC093_17170</name>
</gene>
<reference evidence="9" key="1">
    <citation type="submission" date="2019-10" db="EMBL/GenBank/DDBJ databases">
        <title>Description of Paenibacillus glebae sp. nov.</title>
        <authorList>
            <person name="Carlier A."/>
            <person name="Qi S."/>
        </authorList>
    </citation>
    <scope>NUCLEOTIDE SEQUENCE</scope>
    <source>
        <strain evidence="9">LMG 31456</strain>
    </source>
</reference>